<name>A0A8J3NVA6_9ACTN</name>
<proteinExistence type="predicted"/>
<gene>
    <name evidence="1" type="ORF">Cch02nite_72360</name>
</gene>
<dbReference type="EMBL" id="BONG01000072">
    <property type="protein sequence ID" value="GIF93792.1"/>
    <property type="molecule type" value="Genomic_DNA"/>
</dbReference>
<comment type="caution">
    <text evidence="1">The sequence shown here is derived from an EMBL/GenBank/DDBJ whole genome shotgun (WGS) entry which is preliminary data.</text>
</comment>
<dbReference type="AlphaFoldDB" id="A0A8J3NVA6"/>
<protein>
    <submittedName>
        <fullName evidence="1">Uncharacterized protein</fullName>
    </submittedName>
</protein>
<keyword evidence="2" id="KW-1185">Reference proteome</keyword>
<evidence type="ECO:0000313" key="2">
    <source>
        <dbReference type="Proteomes" id="UP000619293"/>
    </source>
</evidence>
<evidence type="ECO:0000313" key="1">
    <source>
        <dbReference type="EMBL" id="GIF93792.1"/>
    </source>
</evidence>
<dbReference type="Proteomes" id="UP000619293">
    <property type="component" value="Unassembled WGS sequence"/>
</dbReference>
<sequence>MTPFWNPTGYATALSRIGYASVSARIQLQLAAHLSGWMAGLGMGCGALTDAVAAEYLIARRAAGHTYGRTFKALTPLLEYLRASRSGPSAAGWARQR</sequence>
<accession>A0A8J3NVA6</accession>
<organism evidence="1 2">
    <name type="scientific">Catellatospora chokoriensis</name>
    <dbReference type="NCBI Taxonomy" id="310353"/>
    <lineage>
        <taxon>Bacteria</taxon>
        <taxon>Bacillati</taxon>
        <taxon>Actinomycetota</taxon>
        <taxon>Actinomycetes</taxon>
        <taxon>Micromonosporales</taxon>
        <taxon>Micromonosporaceae</taxon>
        <taxon>Catellatospora</taxon>
    </lineage>
</organism>
<reference evidence="1 2" key="1">
    <citation type="submission" date="2021-01" db="EMBL/GenBank/DDBJ databases">
        <title>Whole genome shotgun sequence of Catellatospora chokoriensis NBRC 107358.</title>
        <authorList>
            <person name="Komaki H."/>
            <person name="Tamura T."/>
        </authorList>
    </citation>
    <scope>NUCLEOTIDE SEQUENCE [LARGE SCALE GENOMIC DNA]</scope>
    <source>
        <strain evidence="1 2">NBRC 107358</strain>
    </source>
</reference>